<evidence type="ECO:0000256" key="1">
    <source>
        <dbReference type="SAM" id="MobiDB-lite"/>
    </source>
</evidence>
<feature type="region of interest" description="Disordered" evidence="1">
    <location>
        <begin position="1"/>
        <end position="48"/>
    </location>
</feature>
<keyword evidence="2" id="KW-0689">Ribosomal protein</keyword>
<evidence type="ECO:0000313" key="2">
    <source>
        <dbReference type="EMBL" id="CAA9390634.1"/>
    </source>
</evidence>
<accession>A0A6J4NRY2</accession>
<sequence length="48" mass="5190">AEEQDPLGCQQALPRDRLGQDPSREGGQAPQPREEVLEGHPSPDGNRA</sequence>
<dbReference type="EMBL" id="CADCUN010000164">
    <property type="protein sequence ID" value="CAA9390634.1"/>
    <property type="molecule type" value="Genomic_DNA"/>
</dbReference>
<proteinExistence type="predicted"/>
<feature type="non-terminal residue" evidence="2">
    <location>
        <position position="48"/>
    </location>
</feature>
<dbReference type="GO" id="GO:0005840">
    <property type="term" value="C:ribosome"/>
    <property type="evidence" value="ECO:0007669"/>
    <property type="project" value="UniProtKB-KW"/>
</dbReference>
<dbReference type="AlphaFoldDB" id="A0A6J4NRY2"/>
<reference evidence="2" key="1">
    <citation type="submission" date="2020-02" db="EMBL/GenBank/DDBJ databases">
        <authorList>
            <person name="Meier V. D."/>
        </authorList>
    </citation>
    <scope>NUCLEOTIDE SEQUENCE</scope>
    <source>
        <strain evidence="2">AVDCRST_MAG60</strain>
    </source>
</reference>
<organism evidence="2">
    <name type="scientific">uncultured Nocardioides sp</name>
    <dbReference type="NCBI Taxonomy" id="198441"/>
    <lineage>
        <taxon>Bacteria</taxon>
        <taxon>Bacillati</taxon>
        <taxon>Actinomycetota</taxon>
        <taxon>Actinomycetes</taxon>
        <taxon>Propionibacteriales</taxon>
        <taxon>Nocardioidaceae</taxon>
        <taxon>Nocardioides</taxon>
        <taxon>environmental samples</taxon>
    </lineage>
</organism>
<feature type="non-terminal residue" evidence="2">
    <location>
        <position position="1"/>
    </location>
</feature>
<keyword evidence="2" id="KW-0687">Ribonucleoprotein</keyword>
<feature type="compositionally biased region" description="Basic and acidic residues" evidence="1">
    <location>
        <begin position="14"/>
        <end position="24"/>
    </location>
</feature>
<protein>
    <submittedName>
        <fullName evidence="2">LSU ribosomal protein L35p</fullName>
    </submittedName>
</protein>
<name>A0A6J4NRY2_9ACTN</name>
<gene>
    <name evidence="2" type="ORF">AVDCRST_MAG60-1509</name>
</gene>